<proteinExistence type="predicted"/>
<dbReference type="Proteomes" id="UP000253752">
    <property type="component" value="Unassembled WGS sequence"/>
</dbReference>
<name>A0A369MGF6_EGGLN</name>
<dbReference type="InterPro" id="IPR013321">
    <property type="entry name" value="Arc_rbn_hlx_hlx"/>
</dbReference>
<evidence type="ECO:0000256" key="1">
    <source>
        <dbReference type="SAM" id="MobiDB-lite"/>
    </source>
</evidence>
<evidence type="ECO:0000313" key="9">
    <source>
        <dbReference type="Proteomes" id="UP000312594"/>
    </source>
</evidence>
<dbReference type="GeneID" id="69511540"/>
<dbReference type="Proteomes" id="UP000253857">
    <property type="component" value="Unassembled WGS sequence"/>
</dbReference>
<reference evidence="5" key="3">
    <citation type="submission" date="2019-06" db="EMBL/GenBank/DDBJ databases">
        <authorList>
            <person name="Bisanz J.E."/>
            <person name="Turnbaugh P.J."/>
        </authorList>
    </citation>
    <scope>NUCLEOTIDE SEQUENCE</scope>
    <source>
        <strain evidence="5">SECO-MT75m2</strain>
    </source>
</reference>
<organism evidence="2 8">
    <name type="scientific">Eggerthella lenta</name>
    <name type="common">Eubacterium lentum</name>
    <dbReference type="NCBI Taxonomy" id="84112"/>
    <lineage>
        <taxon>Bacteria</taxon>
        <taxon>Bacillati</taxon>
        <taxon>Actinomycetota</taxon>
        <taxon>Coriobacteriia</taxon>
        <taxon>Eggerthellales</taxon>
        <taxon>Eggerthellaceae</taxon>
        <taxon>Eggerthella</taxon>
    </lineage>
</organism>
<evidence type="ECO:0000313" key="3">
    <source>
        <dbReference type="EMBL" id="RDB80449.1"/>
    </source>
</evidence>
<comment type="caution">
    <text evidence="2">The sequence shown here is derived from an EMBL/GenBank/DDBJ whole genome shotgun (WGS) entry which is preliminary data.</text>
</comment>
<evidence type="ECO:0008006" key="10">
    <source>
        <dbReference type="Google" id="ProtNLM"/>
    </source>
</evidence>
<dbReference type="EMBL" id="PPTX01000006">
    <property type="protein sequence ID" value="RDB80449.1"/>
    <property type="molecule type" value="Genomic_DNA"/>
</dbReference>
<evidence type="ECO:0000313" key="4">
    <source>
        <dbReference type="EMBL" id="RDB85493.1"/>
    </source>
</evidence>
<dbReference type="EMBL" id="PPTY01000011">
    <property type="protein sequence ID" value="RDB85493.1"/>
    <property type="molecule type" value="Genomic_DNA"/>
</dbReference>
<accession>A0A369MGF6</accession>
<feature type="region of interest" description="Disordered" evidence="1">
    <location>
        <begin position="47"/>
        <end position="70"/>
    </location>
</feature>
<dbReference type="Gene3D" id="1.10.1220.10">
    <property type="entry name" value="Met repressor-like"/>
    <property type="match status" value="1"/>
</dbReference>
<dbReference type="EMBL" id="VEVP01000010">
    <property type="protein sequence ID" value="TNU91836.1"/>
    <property type="molecule type" value="Genomic_DNA"/>
</dbReference>
<evidence type="ECO:0000313" key="2">
    <source>
        <dbReference type="EMBL" id="RDB70968.1"/>
    </source>
</evidence>
<sequence>MAKRKQYPLRIDSEVWAGIERWAADDLRSVNAQVEFILRRALKDAGRLKDEGGRQPGHPGRTGDEEAPAE</sequence>
<dbReference type="SUPFAM" id="SSF47598">
    <property type="entry name" value="Ribbon-helix-helix"/>
    <property type="match status" value="1"/>
</dbReference>
<evidence type="ECO:0000313" key="7">
    <source>
        <dbReference type="Proteomes" id="UP000253857"/>
    </source>
</evidence>
<dbReference type="Proteomes" id="UP000253970">
    <property type="component" value="Unassembled WGS sequence"/>
</dbReference>
<dbReference type="InterPro" id="IPR010985">
    <property type="entry name" value="Ribbon_hlx_hlx"/>
</dbReference>
<protein>
    <recommendedName>
        <fullName evidence="10">Arc family DNA binding domain-containing protein</fullName>
    </recommendedName>
</protein>
<evidence type="ECO:0000313" key="6">
    <source>
        <dbReference type="Proteomes" id="UP000253752"/>
    </source>
</evidence>
<dbReference type="Proteomes" id="UP000312594">
    <property type="component" value="Unassembled WGS sequence"/>
</dbReference>
<dbReference type="RefSeq" id="WP_009306281.1">
    <property type="nucleotide sequence ID" value="NZ_AP025575.1"/>
</dbReference>
<dbReference type="OMA" id="QWANDEF"/>
<reference evidence="5 9" key="1">
    <citation type="journal article" date="2005" name="Appl. Environ. Microbiol.">
        <title>Intestinal bacterial communities that produce active estrogen-like compounds enterodiol and enterolactone in humans.</title>
        <authorList>
            <person name="Clavel T."/>
            <person name="Henderson G."/>
            <person name="Alpert C.A."/>
            <person name="Philippe C."/>
            <person name="Rigottier-Gois L."/>
            <person name="Dore J."/>
            <person name="Blaut M."/>
        </authorList>
    </citation>
    <scope>NUCLEOTIDE SEQUENCE [LARGE SCALE GENOMIC DNA]</scope>
    <source>
        <strain evidence="5 9">SECO-MT75m2</strain>
    </source>
</reference>
<dbReference type="AlphaFoldDB" id="A0A369MGF6"/>
<reference evidence="6 7" key="2">
    <citation type="journal article" date="2018" name="Elife">
        <title>Discovery and characterization of a prevalent human gut bacterial enzyme sufficient for the inactivation of a family of plant toxins.</title>
        <authorList>
            <person name="Koppel N."/>
            <person name="Bisanz J.E."/>
            <person name="Pandelia M.E."/>
            <person name="Turnbaugh P.J."/>
            <person name="Balskus E.P."/>
        </authorList>
    </citation>
    <scope>NUCLEOTIDE SEQUENCE [LARGE SCALE GENOMIC DNA]</scope>
    <source>
        <strain evidence="4 7">FAA1-1-60AUCSF</strain>
        <strain evidence="3 6">MR1 #12</strain>
        <strain evidence="2 8">W1 BHI 6</strain>
    </source>
</reference>
<evidence type="ECO:0000313" key="8">
    <source>
        <dbReference type="Proteomes" id="UP000253970"/>
    </source>
</evidence>
<dbReference type="GO" id="GO:0006355">
    <property type="term" value="P:regulation of DNA-templated transcription"/>
    <property type="evidence" value="ECO:0007669"/>
    <property type="project" value="InterPro"/>
</dbReference>
<gene>
    <name evidence="4" type="ORF">C1871_08245</name>
    <name evidence="3" type="ORF">C1872_05530</name>
    <name evidence="2" type="ORF">C1875_06790</name>
    <name evidence="5" type="ORF">FIC87_06125</name>
</gene>
<dbReference type="EMBL" id="PPTU01000008">
    <property type="protein sequence ID" value="RDB70968.1"/>
    <property type="molecule type" value="Genomic_DNA"/>
</dbReference>
<evidence type="ECO:0000313" key="5">
    <source>
        <dbReference type="EMBL" id="TNU91836.1"/>
    </source>
</evidence>